<accession>A0AAW1P0J9</accession>
<gene>
    <name evidence="1" type="ORF">WJX73_001250</name>
</gene>
<keyword evidence="2" id="KW-1185">Reference proteome</keyword>
<evidence type="ECO:0000313" key="1">
    <source>
        <dbReference type="EMBL" id="KAK9801959.1"/>
    </source>
</evidence>
<dbReference type="Proteomes" id="UP001465755">
    <property type="component" value="Unassembled WGS sequence"/>
</dbReference>
<dbReference type="AlphaFoldDB" id="A0AAW1P0J9"/>
<protein>
    <submittedName>
        <fullName evidence="1">Uncharacterized protein</fullName>
    </submittedName>
</protein>
<name>A0AAW1P0J9_9CHLO</name>
<dbReference type="EMBL" id="JALJOQ010000073">
    <property type="protein sequence ID" value="KAK9801959.1"/>
    <property type="molecule type" value="Genomic_DNA"/>
</dbReference>
<sequence length="101" mass="10814">MALVHGPAHSLFCLLPGRPASLATAAVSNPKHAAFAFRKHSAAARRPLSVATNAGAVSLSTARPDLVEQIHPELNEGLDIDRLALTKKVWWDCEINVRAQA</sequence>
<comment type="caution">
    <text evidence="1">The sequence shown here is derived from an EMBL/GenBank/DDBJ whole genome shotgun (WGS) entry which is preliminary data.</text>
</comment>
<proteinExistence type="predicted"/>
<evidence type="ECO:0000313" key="2">
    <source>
        <dbReference type="Proteomes" id="UP001465755"/>
    </source>
</evidence>
<organism evidence="1 2">
    <name type="scientific">Symbiochloris irregularis</name>
    <dbReference type="NCBI Taxonomy" id="706552"/>
    <lineage>
        <taxon>Eukaryota</taxon>
        <taxon>Viridiplantae</taxon>
        <taxon>Chlorophyta</taxon>
        <taxon>core chlorophytes</taxon>
        <taxon>Trebouxiophyceae</taxon>
        <taxon>Trebouxiales</taxon>
        <taxon>Trebouxiaceae</taxon>
        <taxon>Symbiochloris</taxon>
    </lineage>
</organism>
<reference evidence="1 2" key="1">
    <citation type="journal article" date="2024" name="Nat. Commun.">
        <title>Phylogenomics reveals the evolutionary origins of lichenization in chlorophyte algae.</title>
        <authorList>
            <person name="Puginier C."/>
            <person name="Libourel C."/>
            <person name="Otte J."/>
            <person name="Skaloud P."/>
            <person name="Haon M."/>
            <person name="Grisel S."/>
            <person name="Petersen M."/>
            <person name="Berrin J.G."/>
            <person name="Delaux P.M."/>
            <person name="Dal Grande F."/>
            <person name="Keller J."/>
        </authorList>
    </citation>
    <scope>NUCLEOTIDE SEQUENCE [LARGE SCALE GENOMIC DNA]</scope>
    <source>
        <strain evidence="1 2">SAG 2036</strain>
    </source>
</reference>